<keyword evidence="5 6" id="KW-0472">Membrane</keyword>
<comment type="caution">
    <text evidence="7">The sequence shown here is derived from an EMBL/GenBank/DDBJ whole genome shotgun (WGS) entry which is preliminary data.</text>
</comment>
<dbReference type="AlphaFoldDB" id="A0A0V8GE44"/>
<gene>
    <name evidence="7" type="ORF">AS033_12495</name>
    <name evidence="8" type="ORF">RSA11_13345</name>
    <name evidence="9" type="ORF">SZL87_12935</name>
</gene>
<evidence type="ECO:0000256" key="5">
    <source>
        <dbReference type="ARBA" id="ARBA00023136"/>
    </source>
</evidence>
<dbReference type="OrthoDB" id="2841647at2"/>
<keyword evidence="4 6" id="KW-1133">Transmembrane helix</keyword>
<reference evidence="7 10" key="1">
    <citation type="journal article" date="2015" name="Int. J. Syst. Evol. Microbiol.">
        <title>Exiguobacterium enclense sp. nov., isolated from sediment.</title>
        <authorList>
            <person name="Dastager S.G."/>
            <person name="Mawlankar R."/>
            <person name="Sonalkar V.V."/>
            <person name="Thorat M.N."/>
            <person name="Mual P."/>
            <person name="Verma A."/>
            <person name="Krishnamurthi S."/>
            <person name="Tang S.K."/>
            <person name="Li W.J."/>
        </authorList>
    </citation>
    <scope>NUCLEOTIDE SEQUENCE [LARGE SCALE GENOMIC DNA]</scope>
    <source>
        <strain evidence="7 10">NIO-1109</strain>
    </source>
</reference>
<dbReference type="Proteomes" id="UP000053797">
    <property type="component" value="Unassembled WGS sequence"/>
</dbReference>
<keyword evidence="12" id="KW-1185">Reference proteome</keyword>
<evidence type="ECO:0000313" key="9">
    <source>
        <dbReference type="EMBL" id="MEI4463323.1"/>
    </source>
</evidence>
<feature type="transmembrane region" description="Helical" evidence="6">
    <location>
        <begin position="137"/>
        <end position="170"/>
    </location>
</feature>
<evidence type="ECO:0000256" key="2">
    <source>
        <dbReference type="ARBA" id="ARBA00009142"/>
    </source>
</evidence>
<feature type="transmembrane region" description="Helical" evidence="6">
    <location>
        <begin position="33"/>
        <end position="54"/>
    </location>
</feature>
<feature type="transmembrane region" description="Helical" evidence="6">
    <location>
        <begin position="74"/>
        <end position="93"/>
    </location>
</feature>
<name>A0A0V8GE44_9BACL</name>
<evidence type="ECO:0000256" key="1">
    <source>
        <dbReference type="ARBA" id="ARBA00004141"/>
    </source>
</evidence>
<evidence type="ECO:0000313" key="10">
    <source>
        <dbReference type="Proteomes" id="UP000053797"/>
    </source>
</evidence>
<feature type="transmembrane region" description="Helical" evidence="6">
    <location>
        <begin position="235"/>
        <end position="254"/>
    </location>
</feature>
<feature type="transmembrane region" description="Helical" evidence="6">
    <location>
        <begin position="205"/>
        <end position="223"/>
    </location>
</feature>
<dbReference type="PANTHER" id="PTHR43701:SF2">
    <property type="entry name" value="MEMBRANE TRANSPORTER PROTEIN YJNA-RELATED"/>
    <property type="match status" value="1"/>
</dbReference>
<reference evidence="9 12" key="3">
    <citation type="submission" date="2023-12" db="EMBL/GenBank/DDBJ databases">
        <authorList>
            <person name="Easwaran N."/>
            <person name="Lazarus H.P.S."/>
        </authorList>
    </citation>
    <scope>NUCLEOTIDE SEQUENCE [LARGE SCALE GENOMIC DNA]</scope>
    <source>
        <strain evidence="9 12">VIT-2023</strain>
    </source>
</reference>
<comment type="subcellular location">
    <subcellularLocation>
        <location evidence="6">Cell membrane</location>
        <topology evidence="6">Multi-pass membrane protein</topology>
    </subcellularLocation>
    <subcellularLocation>
        <location evidence="1">Membrane</location>
        <topology evidence="1">Multi-pass membrane protein</topology>
    </subcellularLocation>
</comment>
<dbReference type="InterPro" id="IPR051598">
    <property type="entry name" value="TSUP/Inactive_protease-like"/>
</dbReference>
<evidence type="ECO:0000313" key="12">
    <source>
        <dbReference type="Proteomes" id="UP001387110"/>
    </source>
</evidence>
<dbReference type="Pfam" id="PF01925">
    <property type="entry name" value="TauE"/>
    <property type="match status" value="1"/>
</dbReference>
<feature type="transmembrane region" description="Helical" evidence="6">
    <location>
        <begin position="6"/>
        <end position="26"/>
    </location>
</feature>
<comment type="similarity">
    <text evidence="2 6">Belongs to the 4-toluene sulfonate uptake permease (TSUP) (TC 2.A.102) family.</text>
</comment>
<evidence type="ECO:0000313" key="8">
    <source>
        <dbReference type="EMBL" id="KTR25870.1"/>
    </source>
</evidence>
<dbReference type="EMBL" id="JBAWKY010000004">
    <property type="protein sequence ID" value="MEI4463323.1"/>
    <property type="molecule type" value="Genomic_DNA"/>
</dbReference>
<feature type="transmembrane region" description="Helical" evidence="6">
    <location>
        <begin position="177"/>
        <end position="199"/>
    </location>
</feature>
<evidence type="ECO:0000256" key="6">
    <source>
        <dbReference type="RuleBase" id="RU363041"/>
    </source>
</evidence>
<reference evidence="8 11" key="2">
    <citation type="journal article" date="2016" name="Front. Microbiol.">
        <title>Genomic Resource of Rice Seed Associated Bacteria.</title>
        <authorList>
            <person name="Midha S."/>
            <person name="Bansal K."/>
            <person name="Sharma S."/>
            <person name="Kumar N."/>
            <person name="Patil P.P."/>
            <person name="Chaudhry V."/>
            <person name="Patil P.B."/>
        </authorList>
    </citation>
    <scope>NUCLEOTIDE SEQUENCE [LARGE SCALE GENOMIC DNA]</scope>
    <source>
        <strain evidence="8 11">RSA11</strain>
    </source>
</reference>
<dbReference type="RefSeq" id="WP_023469684.1">
    <property type="nucleotide sequence ID" value="NZ_FMYN01000004.1"/>
</dbReference>
<evidence type="ECO:0000256" key="3">
    <source>
        <dbReference type="ARBA" id="ARBA00022692"/>
    </source>
</evidence>
<feature type="transmembrane region" description="Helical" evidence="6">
    <location>
        <begin position="260"/>
        <end position="278"/>
    </location>
</feature>
<dbReference type="InterPro" id="IPR002781">
    <property type="entry name" value="TM_pro_TauE-like"/>
</dbReference>
<accession>A0A0V8GE44</accession>
<keyword evidence="3 6" id="KW-0812">Transmembrane</keyword>
<dbReference type="EMBL" id="LNQL01000004">
    <property type="protein sequence ID" value="KSU48434.1"/>
    <property type="molecule type" value="Genomic_DNA"/>
</dbReference>
<dbReference type="GO" id="GO:0005886">
    <property type="term" value="C:plasma membrane"/>
    <property type="evidence" value="ECO:0007669"/>
    <property type="project" value="UniProtKB-SubCell"/>
</dbReference>
<organism evidence="7 10">
    <name type="scientific">Exiguobacterium indicum</name>
    <dbReference type="NCBI Taxonomy" id="296995"/>
    <lineage>
        <taxon>Bacteria</taxon>
        <taxon>Bacillati</taxon>
        <taxon>Bacillota</taxon>
        <taxon>Bacilli</taxon>
        <taxon>Bacillales</taxon>
        <taxon>Bacillales Family XII. Incertae Sedis</taxon>
        <taxon>Exiguobacterium</taxon>
    </lineage>
</organism>
<proteinExistence type="inferred from homology"/>
<feature type="transmembrane region" description="Helical" evidence="6">
    <location>
        <begin position="100"/>
        <end position="117"/>
    </location>
</feature>
<dbReference type="EMBL" id="LDQV01000030">
    <property type="protein sequence ID" value="KTR25870.1"/>
    <property type="molecule type" value="Genomic_DNA"/>
</dbReference>
<evidence type="ECO:0000313" key="11">
    <source>
        <dbReference type="Proteomes" id="UP000072605"/>
    </source>
</evidence>
<keyword evidence="6" id="KW-1003">Cell membrane</keyword>
<evidence type="ECO:0000313" key="7">
    <source>
        <dbReference type="EMBL" id="KSU48434.1"/>
    </source>
</evidence>
<evidence type="ECO:0000256" key="4">
    <source>
        <dbReference type="ARBA" id="ARBA00022989"/>
    </source>
</evidence>
<dbReference type="PANTHER" id="PTHR43701">
    <property type="entry name" value="MEMBRANE TRANSPORTER PROTEIN MJ0441-RELATED"/>
    <property type="match status" value="1"/>
</dbReference>
<dbReference type="Proteomes" id="UP001387110">
    <property type="component" value="Unassembled WGS sequence"/>
</dbReference>
<sequence length="285" mass="30269">MDLAFYYFLILGFFIGIISGFFGIGGGIILTPLLLILGYAPSVAIATSLMLTLGSTVSGTISHLRLKNVVWRDSLVVGGVGIIGSTIATPLVLRLEEVNGAHLVISIVYIGLLLYFANKFLRPKATTGEQTGWKNRYLALAFTGLFAGFISSLLGVSGGFIITPLLVGIVGYELKRAVGTSIASALLIVLSGLVNYTVASTNIDILVGIMLIVGALLGAPIGAKQLTHFESPFVKKYLGIFYLTVAVSVLLEIIGWNVASLSVLVALSLIFLLTLLIYSRRRTNG</sequence>
<dbReference type="Proteomes" id="UP000072605">
    <property type="component" value="Unassembled WGS sequence"/>
</dbReference>
<protein>
    <recommendedName>
        <fullName evidence="6">Probable membrane transporter protein</fullName>
    </recommendedName>
</protein>